<evidence type="ECO:0000256" key="12">
    <source>
        <dbReference type="ARBA" id="ARBA00022989"/>
    </source>
</evidence>
<comment type="function">
    <text evidence="15">Intermicrovillar adhesion molecule that forms, via its extracellular domain, calcium-dependent heterophilic complexes with CDHR5 on adjacent microvilli. Thereby, controls the packing of microvilli at the apical membrane of epithelial cells. Through its cytoplasmic domain, interacts with microvillus cytoplasmic proteins to form the intermicrovillar adhesion complex/IMAC. This complex plays a central role in microvilli and epithelial brush border differentiation. May also play a role in cell-cell adhesion and contact inhibition in epithelial cells.</text>
</comment>
<dbReference type="EMBL" id="JAAGNN010000002">
    <property type="protein sequence ID" value="KAF4092495.1"/>
    <property type="molecule type" value="Genomic_DNA"/>
</dbReference>
<feature type="domain" description="Cadherin" evidence="23">
    <location>
        <begin position="481"/>
        <end position="585"/>
    </location>
</feature>
<dbReference type="GO" id="GO:0016324">
    <property type="term" value="C:apical plasma membrane"/>
    <property type="evidence" value="ECO:0007669"/>
    <property type="project" value="UniProtKB-SubCell"/>
</dbReference>
<evidence type="ECO:0000256" key="18">
    <source>
        <dbReference type="ARBA" id="ARBA00067497"/>
    </source>
</evidence>
<feature type="domain" description="Cadherin" evidence="23">
    <location>
        <begin position="805"/>
        <end position="920"/>
    </location>
</feature>
<evidence type="ECO:0000256" key="14">
    <source>
        <dbReference type="ARBA" id="ARBA00023273"/>
    </source>
</evidence>
<evidence type="ECO:0000256" key="1">
    <source>
        <dbReference type="ARBA" id="ARBA00004247"/>
    </source>
</evidence>
<dbReference type="GO" id="GO:0007156">
    <property type="term" value="P:homophilic cell adhesion via plasma membrane adhesion molecules"/>
    <property type="evidence" value="ECO:0007669"/>
    <property type="project" value="InterPro"/>
</dbReference>
<organism evidence="24 25">
    <name type="scientific">Ameiurus melas</name>
    <name type="common">Black bullhead</name>
    <name type="synonym">Silurus melas</name>
    <dbReference type="NCBI Taxonomy" id="219545"/>
    <lineage>
        <taxon>Eukaryota</taxon>
        <taxon>Metazoa</taxon>
        <taxon>Chordata</taxon>
        <taxon>Craniata</taxon>
        <taxon>Vertebrata</taxon>
        <taxon>Euteleostomi</taxon>
        <taxon>Actinopterygii</taxon>
        <taxon>Neopterygii</taxon>
        <taxon>Teleostei</taxon>
        <taxon>Ostariophysi</taxon>
        <taxon>Siluriformes</taxon>
        <taxon>Ictaluridae</taxon>
        <taxon>Ameiurus</taxon>
    </lineage>
</organism>
<dbReference type="GO" id="GO:0060429">
    <property type="term" value="P:epithelium development"/>
    <property type="evidence" value="ECO:0007669"/>
    <property type="project" value="UniProtKB-ARBA"/>
</dbReference>
<dbReference type="FunFam" id="2.60.40.60:FF:000098">
    <property type="entry name" value="cadherin-23 isoform X1"/>
    <property type="match status" value="1"/>
</dbReference>
<dbReference type="SMART" id="SM00112">
    <property type="entry name" value="CA"/>
    <property type="match status" value="8"/>
</dbReference>
<dbReference type="GO" id="GO:0005911">
    <property type="term" value="C:cell-cell junction"/>
    <property type="evidence" value="ECO:0007669"/>
    <property type="project" value="TreeGrafter"/>
</dbReference>
<evidence type="ECO:0000256" key="16">
    <source>
        <dbReference type="ARBA" id="ARBA00060382"/>
    </source>
</evidence>
<feature type="region of interest" description="Disordered" evidence="20">
    <location>
        <begin position="1230"/>
        <end position="1249"/>
    </location>
</feature>
<feature type="domain" description="Cadherin" evidence="23">
    <location>
        <begin position="30"/>
        <end position="127"/>
    </location>
</feature>
<dbReference type="PRINTS" id="PR00205">
    <property type="entry name" value="CADHERIN"/>
</dbReference>
<keyword evidence="25" id="KW-1185">Reference proteome</keyword>
<keyword evidence="5 21" id="KW-0812">Transmembrane</keyword>
<dbReference type="CDD" id="cd11304">
    <property type="entry name" value="Cadherin_repeat"/>
    <property type="match status" value="9"/>
</dbReference>
<keyword evidence="6 22" id="KW-0732">Signal</keyword>
<dbReference type="SUPFAM" id="SSF49313">
    <property type="entry name" value="Cadherin-like"/>
    <property type="match status" value="9"/>
</dbReference>
<keyword evidence="4" id="KW-0597">Phosphoprotein</keyword>
<dbReference type="PANTHER" id="PTHR24025">
    <property type="entry name" value="DESMOGLEIN FAMILY MEMBER"/>
    <property type="match status" value="1"/>
</dbReference>
<comment type="subunit">
    <text evidence="17">Part of the IMAC/intermicrovillar adhesion complex/intermicrovillar tip-link complex composed of ANKS4B, MYO7B, USH1C, CDHR2 and CDHR5. Interacts with MAST2. Interacts (via cytoplasmic domain) with USH1C and MYO7B; required for proper localization of CDHR2 to microvilli tips and its function in brush border differentiation.</text>
</comment>
<feature type="compositionally biased region" description="Polar residues" evidence="20">
    <location>
        <begin position="1293"/>
        <end position="1306"/>
    </location>
</feature>
<dbReference type="InterPro" id="IPR031851">
    <property type="entry name" value="DUF4750"/>
</dbReference>
<comment type="subcellular location">
    <subcellularLocation>
        <location evidence="1">Apical cell membrane</location>
        <topology evidence="1">Single-pass type I membrane protein</topology>
    </subcellularLocation>
    <subcellularLocation>
        <location evidence="2">Cell junction</location>
    </subcellularLocation>
    <subcellularLocation>
        <location evidence="16">Cell projection</location>
        <location evidence="16">Microvillus membrane</location>
        <topology evidence="16">Single-pass type I membrane protein</topology>
    </subcellularLocation>
</comment>
<dbReference type="FunFam" id="2.60.40.60:FF:000094">
    <property type="entry name" value="protocadherin gamma-C4 isoform X2"/>
    <property type="match status" value="1"/>
</dbReference>
<gene>
    <name evidence="24" type="ORF">AMELA_G00021570</name>
</gene>
<feature type="domain" description="Cadherin" evidence="23">
    <location>
        <begin position="128"/>
        <end position="243"/>
    </location>
</feature>
<keyword evidence="3" id="KW-1003">Cell membrane</keyword>
<evidence type="ECO:0000256" key="7">
    <source>
        <dbReference type="ARBA" id="ARBA00022737"/>
    </source>
</evidence>
<dbReference type="PROSITE" id="PS00232">
    <property type="entry name" value="CADHERIN_1"/>
    <property type="match status" value="4"/>
</dbReference>
<evidence type="ECO:0000256" key="19">
    <source>
        <dbReference type="PROSITE-ProRule" id="PRU00043"/>
    </source>
</evidence>
<evidence type="ECO:0000256" key="22">
    <source>
        <dbReference type="SAM" id="SignalP"/>
    </source>
</evidence>
<evidence type="ECO:0000256" key="4">
    <source>
        <dbReference type="ARBA" id="ARBA00022553"/>
    </source>
</evidence>
<evidence type="ECO:0000256" key="11">
    <source>
        <dbReference type="ARBA" id="ARBA00022949"/>
    </source>
</evidence>
<evidence type="ECO:0000256" key="20">
    <source>
        <dbReference type="SAM" id="MobiDB-lite"/>
    </source>
</evidence>
<accession>A0A7J6BBR5</accession>
<feature type="signal peptide" evidence="22">
    <location>
        <begin position="1"/>
        <end position="25"/>
    </location>
</feature>
<dbReference type="PROSITE" id="PS50268">
    <property type="entry name" value="CADHERIN_2"/>
    <property type="match status" value="9"/>
</dbReference>
<name>A0A7J6BBR5_AMEME</name>
<evidence type="ECO:0000256" key="10">
    <source>
        <dbReference type="ARBA" id="ARBA00022889"/>
    </source>
</evidence>
<evidence type="ECO:0000313" key="24">
    <source>
        <dbReference type="EMBL" id="KAF4092495.1"/>
    </source>
</evidence>
<feature type="region of interest" description="Disordered" evidence="20">
    <location>
        <begin position="1286"/>
        <end position="1315"/>
    </location>
</feature>
<evidence type="ECO:0000256" key="2">
    <source>
        <dbReference type="ARBA" id="ARBA00004282"/>
    </source>
</evidence>
<feature type="domain" description="Cadherin" evidence="23">
    <location>
        <begin position="367"/>
        <end position="480"/>
    </location>
</feature>
<dbReference type="InterPro" id="IPR020894">
    <property type="entry name" value="Cadherin_CS"/>
</dbReference>
<feature type="transmembrane region" description="Helical" evidence="21">
    <location>
        <begin position="1327"/>
        <end position="1353"/>
    </location>
</feature>
<dbReference type="GO" id="GO:0030154">
    <property type="term" value="P:cell differentiation"/>
    <property type="evidence" value="ECO:0007669"/>
    <property type="project" value="UniProtKB-KW"/>
</dbReference>
<evidence type="ECO:0000256" key="13">
    <source>
        <dbReference type="ARBA" id="ARBA00023136"/>
    </source>
</evidence>
<evidence type="ECO:0000256" key="21">
    <source>
        <dbReference type="SAM" id="Phobius"/>
    </source>
</evidence>
<keyword evidence="12 21" id="KW-1133">Transmembrane helix</keyword>
<keyword evidence="7" id="KW-0677">Repeat</keyword>
<evidence type="ECO:0000313" key="25">
    <source>
        <dbReference type="Proteomes" id="UP000593565"/>
    </source>
</evidence>
<evidence type="ECO:0000256" key="15">
    <source>
        <dbReference type="ARBA" id="ARBA00059631"/>
    </source>
</evidence>
<dbReference type="InterPro" id="IPR015919">
    <property type="entry name" value="Cadherin-like_sf"/>
</dbReference>
<keyword evidence="9 19" id="KW-0106">Calcium</keyword>
<keyword evidence="13 21" id="KW-0472">Membrane</keyword>
<dbReference type="FunFam" id="2.60.40.60:FF:000101">
    <property type="entry name" value="FAT atypical cadherin 4"/>
    <property type="match status" value="1"/>
</dbReference>
<feature type="region of interest" description="Disordered" evidence="20">
    <location>
        <begin position="1371"/>
        <end position="1411"/>
    </location>
</feature>
<dbReference type="Proteomes" id="UP000593565">
    <property type="component" value="Unassembled WGS sequence"/>
</dbReference>
<dbReference type="InterPro" id="IPR002126">
    <property type="entry name" value="Cadherin-like_dom"/>
</dbReference>
<keyword evidence="8" id="KW-0221">Differentiation</keyword>
<proteinExistence type="predicted"/>
<feature type="domain" description="Cadherin" evidence="23">
    <location>
        <begin position="922"/>
        <end position="1058"/>
    </location>
</feature>
<evidence type="ECO:0000259" key="23">
    <source>
        <dbReference type="PROSITE" id="PS50268"/>
    </source>
</evidence>
<feature type="chain" id="PRO_5029447151" description="Cadherin-related family member 2" evidence="22">
    <location>
        <begin position="26"/>
        <end position="1411"/>
    </location>
</feature>
<evidence type="ECO:0000256" key="3">
    <source>
        <dbReference type="ARBA" id="ARBA00022475"/>
    </source>
</evidence>
<dbReference type="Gene3D" id="2.60.40.60">
    <property type="entry name" value="Cadherins"/>
    <property type="match status" value="9"/>
</dbReference>
<dbReference type="Pfam" id="PF15938">
    <property type="entry name" value="DUF4750"/>
    <property type="match status" value="1"/>
</dbReference>
<comment type="caution">
    <text evidence="24">The sequence shown here is derived from an EMBL/GenBank/DDBJ whole genome shotgun (WGS) entry which is preliminary data.</text>
</comment>
<evidence type="ECO:0000256" key="6">
    <source>
        <dbReference type="ARBA" id="ARBA00022729"/>
    </source>
</evidence>
<dbReference type="GO" id="GO:0005509">
    <property type="term" value="F:calcium ion binding"/>
    <property type="evidence" value="ECO:0007669"/>
    <property type="project" value="UniProtKB-UniRule"/>
</dbReference>
<evidence type="ECO:0000256" key="8">
    <source>
        <dbReference type="ARBA" id="ARBA00022782"/>
    </source>
</evidence>
<evidence type="ECO:0000256" key="5">
    <source>
        <dbReference type="ARBA" id="ARBA00022692"/>
    </source>
</evidence>
<dbReference type="PANTHER" id="PTHR24025:SF23">
    <property type="entry name" value="NEURAL-CADHERIN"/>
    <property type="match status" value="1"/>
</dbReference>
<sequence>MGKVEGRGMGNLLLLLLTLFATCYSQSVPVIETSLVSVKEDLLPGEFAFKIKASDQDNDPLTYQITHDNNHFTVSEHTGDVYIKTPLDRETKAIFPVNAIVSDGVHDATEKTINIVVLDANDNAPRFENAPYNIKVPENTAVGTTVLKVTASDPDEGSAGIVSYKIVEAIPVEGLTVFSISRNNGDVVLNEALNFTEKSTFYQLLIDASDGGGPLYENPSYVQSSNITAFITIVDVPDINPQFLNLPNTANVEENSHTGTSVFKAMARDPDTGINYAISYTIDDSSVNGLFQIDSATGVVSVITDIDREALLESDGASVTLTVKATEAGLNVNGIQASTTSSLNIQIVDVNDQPPVFYKCTGTECIQTNDFSGEVDEHASVGLSITGLNMIVKDTDEGENSRFLLRLEGPDKDAFSVSPINDMSERTVLILIKNPAAVDYEKKKTMTVQVVATDAGNPKFVSTATVTIKVNDINDNNPVFEKDAYNLAVPEHCENGIILDTITATDMDELDNGLLTYKLLPDSILPLFDVFQYNGSVYVKNGKELDHELKNSYSATLQARDSIGNVGTTVLEISIEDINDQTPQFLRNPYEVFIRENEVLKTTVTARDDDEPGTPNSAIKYSIVPGEYSSNFTINENTGEITSNGPLDREDINIKLNGVITLNVTATDMGTPALSSSVKLIINVDDVNDNSPEFLETEYTFHVKESEGGATVGFVYATDGDQTVYNNRISFSIKAGSGGTFLCVSEPDGANYRGKIIVDPDSMLDYESENKKYTLTVEATDLSGNTATCTVNIVVEDVNDTPPIFPTGITMRVEENTPAGKEIGKIDGSDLDTNHSLVYELVSTSCHCNLTWAPCKEQLFVLERNGAVVTAEGITIDYEECTQVEMKARVVDLYTEMGRNSTEGVVMIDIIDMNDNAPVFIPVQEFFVLISENIDQDKSVARVYAKDRDSGVNKEIVFQVILVEFASTNPNDKPNPISLIFYAETEQPDPDGNYRGVIKSKNILEADQQGKYLVTVAAMNGILSTNETLELITVDKSYKVNLRFDSSVGEVNDNLPYIREALTGATKAMVHIVKVSPDTSDTRQSKVMTILEAYFVYLNGTALSSEDVGRILNSQSVYEEYGVTLQQLGLTGIRATTETIKENNTVLFIMVGLVAGLVIVLIVTTTSMICIRKKYKTKLKAAKAMNTANMAATEYQKDGPVVPGTNKYTREGANPILNLNIDASTDLGFDEEASSADRQSLNSLDDNMDMNLADNDNMPMMMIEEEEENGGNSSYIEPLDAALAHRGKKKGSRNPSLTFDNPSLDTTDLKEWTDRQREGERQRMWQSLGLTVLVIVATLICVLLFMLFGWYVVWQLFLSKFKFLRELVGDTGSPQAETEPSESDSERSSPPTPRHRTKPARQRVAFPSSTT</sequence>
<keyword evidence="11" id="KW-0965">Cell junction</keyword>
<dbReference type="GO" id="GO:0031528">
    <property type="term" value="C:microvillus membrane"/>
    <property type="evidence" value="ECO:0007669"/>
    <property type="project" value="UniProtKB-SubCell"/>
</dbReference>
<dbReference type="FunFam" id="2.60.40.60:FF:000168">
    <property type="entry name" value="Cadherin-related family member 2"/>
    <property type="match status" value="1"/>
</dbReference>
<protein>
    <recommendedName>
        <fullName evidence="18">Cadherin-related family member 2</fullName>
    </recommendedName>
</protein>
<feature type="transmembrane region" description="Helical" evidence="21">
    <location>
        <begin position="1146"/>
        <end position="1171"/>
    </location>
</feature>
<dbReference type="InterPro" id="IPR050971">
    <property type="entry name" value="Cadherin-domain_protein"/>
</dbReference>
<dbReference type="GO" id="GO:0009653">
    <property type="term" value="P:anatomical structure morphogenesis"/>
    <property type="evidence" value="ECO:0007669"/>
    <property type="project" value="UniProtKB-ARBA"/>
</dbReference>
<keyword evidence="10" id="KW-0130">Cell adhesion</keyword>
<keyword evidence="14" id="KW-0966">Cell projection</keyword>
<dbReference type="Pfam" id="PF00028">
    <property type="entry name" value="Cadherin"/>
    <property type="match status" value="7"/>
</dbReference>
<feature type="domain" description="Cadherin" evidence="23">
    <location>
        <begin position="586"/>
        <end position="694"/>
    </location>
</feature>
<reference evidence="24 25" key="1">
    <citation type="submission" date="2020-02" db="EMBL/GenBank/DDBJ databases">
        <title>A chromosome-scale genome assembly of the black bullhead catfish (Ameiurus melas).</title>
        <authorList>
            <person name="Wen M."/>
            <person name="Zham M."/>
            <person name="Cabau C."/>
            <person name="Klopp C."/>
            <person name="Donnadieu C."/>
            <person name="Roques C."/>
            <person name="Bouchez O."/>
            <person name="Lampietro C."/>
            <person name="Jouanno E."/>
            <person name="Herpin A."/>
            <person name="Louis A."/>
            <person name="Berthelot C."/>
            <person name="Parey E."/>
            <person name="Roest-Crollius H."/>
            <person name="Braasch I."/>
            <person name="Postlethwait J."/>
            <person name="Robinson-Rechavi M."/>
            <person name="Echchiki A."/>
            <person name="Begum T."/>
            <person name="Montfort J."/>
            <person name="Schartl M."/>
            <person name="Bobe J."/>
            <person name="Guiguen Y."/>
        </authorList>
    </citation>
    <scope>NUCLEOTIDE SEQUENCE [LARGE SCALE GENOMIC DNA]</scope>
    <source>
        <strain evidence="24">M_S1</strain>
        <tissue evidence="24">Blood</tissue>
    </source>
</reference>
<feature type="domain" description="Cadherin" evidence="23">
    <location>
        <begin position="695"/>
        <end position="805"/>
    </location>
</feature>
<evidence type="ECO:0000256" key="17">
    <source>
        <dbReference type="ARBA" id="ARBA00064960"/>
    </source>
</evidence>
<evidence type="ECO:0000256" key="9">
    <source>
        <dbReference type="ARBA" id="ARBA00022837"/>
    </source>
</evidence>
<feature type="domain" description="Cadherin" evidence="23">
    <location>
        <begin position="244"/>
        <end position="357"/>
    </location>
</feature>